<dbReference type="RefSeq" id="WP_248631661.1">
    <property type="nucleotide sequence ID" value="NZ_JALPTH010000002.1"/>
</dbReference>
<proteinExistence type="predicted"/>
<protein>
    <submittedName>
        <fullName evidence="1">Uncharacterized protein</fullName>
    </submittedName>
</protein>
<name>A0ABT0I576_9ACTN</name>
<dbReference type="Proteomes" id="UP001522868">
    <property type="component" value="Unassembled WGS sequence"/>
</dbReference>
<organism evidence="1 2">
    <name type="scientific">Streptomyces lichenis</name>
    <dbReference type="NCBI Taxonomy" id="2306967"/>
    <lineage>
        <taxon>Bacteria</taxon>
        <taxon>Bacillati</taxon>
        <taxon>Actinomycetota</taxon>
        <taxon>Actinomycetes</taxon>
        <taxon>Kitasatosporales</taxon>
        <taxon>Streptomycetaceae</taxon>
        <taxon>Streptomyces</taxon>
    </lineage>
</organism>
<gene>
    <name evidence="1" type="ORF">M1O15_03540</name>
</gene>
<sequence length="139" mass="14513">MTYGVALLRCGGSFTAVRIPARYIHALARDEDPAAVGRFLDTALEGSPVFFHPGARQFYALTFAGMVTQWALPGATECLGTDAFLGVLAPVRTKPGRGQNPYWSVPLTEPGVLCGVDAPAGLAAYGREAAARGEAEGDG</sequence>
<keyword evidence="2" id="KW-1185">Reference proteome</keyword>
<accession>A0ABT0I576</accession>
<evidence type="ECO:0000313" key="2">
    <source>
        <dbReference type="Proteomes" id="UP001522868"/>
    </source>
</evidence>
<evidence type="ECO:0000313" key="1">
    <source>
        <dbReference type="EMBL" id="MCK8676489.1"/>
    </source>
</evidence>
<reference evidence="1 2" key="1">
    <citation type="submission" date="2022-04" db="EMBL/GenBank/DDBJ databases">
        <title>Streptomyces sp. nov. LCR6-01 isolated from Lichen of Dirinaria sp.</title>
        <authorList>
            <person name="Kanchanasin P."/>
            <person name="Tanasupawat S."/>
            <person name="Phongsopitanun W."/>
        </authorList>
    </citation>
    <scope>NUCLEOTIDE SEQUENCE [LARGE SCALE GENOMIC DNA]</scope>
    <source>
        <strain evidence="1 2">LCR6-01</strain>
    </source>
</reference>
<comment type="caution">
    <text evidence="1">The sequence shown here is derived from an EMBL/GenBank/DDBJ whole genome shotgun (WGS) entry which is preliminary data.</text>
</comment>
<dbReference type="EMBL" id="JALPTH010000002">
    <property type="protein sequence ID" value="MCK8676489.1"/>
    <property type="molecule type" value="Genomic_DNA"/>
</dbReference>